<evidence type="ECO:0000313" key="7">
    <source>
        <dbReference type="RefSeq" id="XP_033362670.1"/>
    </source>
</evidence>
<protein>
    <submittedName>
        <fullName evidence="3 4">Uncharacterized protein LOC117240716</fullName>
    </submittedName>
</protein>
<dbReference type="GeneID" id="117240716"/>
<dbReference type="KEGG" id="bvk:117240716"/>
<evidence type="ECO:0000313" key="4">
    <source>
        <dbReference type="RefSeq" id="XP_033362651.1"/>
    </source>
</evidence>
<dbReference type="Proteomes" id="UP000504631">
    <property type="component" value="Unplaced"/>
</dbReference>
<evidence type="ECO:0000256" key="1">
    <source>
        <dbReference type="SAM" id="MobiDB-lite"/>
    </source>
</evidence>
<evidence type="ECO:0000313" key="2">
    <source>
        <dbReference type="Proteomes" id="UP000504631"/>
    </source>
</evidence>
<evidence type="ECO:0000313" key="6">
    <source>
        <dbReference type="RefSeq" id="XP_033362666.1"/>
    </source>
</evidence>
<feature type="compositionally biased region" description="Basic and acidic residues" evidence="1">
    <location>
        <begin position="227"/>
        <end position="237"/>
    </location>
</feature>
<proteinExistence type="predicted"/>
<gene>
    <name evidence="3 4 5 6 7" type="primary">LOC117240716</name>
</gene>
<evidence type="ECO:0000313" key="3">
    <source>
        <dbReference type="RefSeq" id="XP_033362642.1"/>
    </source>
</evidence>
<dbReference type="RefSeq" id="XP_033362660.1">
    <property type="nucleotide sequence ID" value="XM_033506769.1"/>
</dbReference>
<dbReference type="RefSeq" id="XP_033362642.1">
    <property type="nucleotide sequence ID" value="XM_033506751.1"/>
</dbReference>
<sequence length="485" mass="55780">MFCLKGRNSGDTKLREMLRQDDFGWWLSNEDDLKSPRSTRSKDRRSVGSSESMFSCIDSDDSESYVLAQEFKQECNGNYEKIELTSLINEDWDVNLIELDAIKKKADIAPFLAEDETRYSDDSNPKSQDSHGTCYTPERLVRSQKYRILAPSPRYLSISQMRDVSNNPWKTSHYRHQLDCLIDSNQDGGMQMKTFTNPNPKEIVVPIIDLHRWKKYERIYNGDNGTIDDKNETKTEDMSDYSSSLNVSDYSFSKRSSCERLNDTWENSGKMETRDSFSGCSETTPFEDTSGIQSNDSSSNTHTSNMQSTPPLCLSDELATTNYKLDNTQGQRSTTNEVVSILEVLDTNPEKAMVLLEEDSFHDSTSSHDQLTRLALTIETDENMPGVLEKEHLIHLQNKIRKLQASNKDICRDISNLRKNFQCDEQKMADISSDTSKLRQDVHDLRYLDDLLNLLRGELERISKRNWPFVIGRIGHHTEEMNLIV</sequence>
<organism evidence="2 6">
    <name type="scientific">Bombus vosnesenskii</name>
    <dbReference type="NCBI Taxonomy" id="207650"/>
    <lineage>
        <taxon>Eukaryota</taxon>
        <taxon>Metazoa</taxon>
        <taxon>Ecdysozoa</taxon>
        <taxon>Arthropoda</taxon>
        <taxon>Hexapoda</taxon>
        <taxon>Insecta</taxon>
        <taxon>Pterygota</taxon>
        <taxon>Neoptera</taxon>
        <taxon>Endopterygota</taxon>
        <taxon>Hymenoptera</taxon>
        <taxon>Apocrita</taxon>
        <taxon>Aculeata</taxon>
        <taxon>Apoidea</taxon>
        <taxon>Anthophila</taxon>
        <taxon>Apidae</taxon>
        <taxon>Bombus</taxon>
        <taxon>Pyrobombus</taxon>
    </lineage>
</organism>
<dbReference type="RefSeq" id="XP_033362651.1">
    <property type="nucleotide sequence ID" value="XM_033506760.1"/>
</dbReference>
<feature type="compositionally biased region" description="Polar residues" evidence="1">
    <location>
        <begin position="276"/>
        <end position="293"/>
    </location>
</feature>
<evidence type="ECO:0000313" key="5">
    <source>
        <dbReference type="RefSeq" id="XP_033362660.1"/>
    </source>
</evidence>
<feature type="compositionally biased region" description="Low complexity" evidence="1">
    <location>
        <begin position="294"/>
        <end position="305"/>
    </location>
</feature>
<name>A0A6J3LDA0_9HYME</name>
<reference evidence="3 4" key="1">
    <citation type="submission" date="2025-04" db="UniProtKB">
        <authorList>
            <consortium name="RefSeq"/>
        </authorList>
    </citation>
    <scope>IDENTIFICATION</scope>
    <source>
        <tissue evidence="3 4">Muscle</tissue>
    </source>
</reference>
<feature type="region of interest" description="Disordered" evidence="1">
    <location>
        <begin position="269"/>
        <end position="312"/>
    </location>
</feature>
<accession>A0A6J3LDA0</accession>
<dbReference type="RefSeq" id="XP_033362666.1">
    <property type="nucleotide sequence ID" value="XM_033506775.1"/>
</dbReference>
<dbReference type="RefSeq" id="XP_033362670.1">
    <property type="nucleotide sequence ID" value="XM_033506779.1"/>
</dbReference>
<feature type="region of interest" description="Disordered" evidence="1">
    <location>
        <begin position="221"/>
        <end position="244"/>
    </location>
</feature>
<keyword evidence="2" id="KW-1185">Reference proteome</keyword>
<dbReference type="AlphaFoldDB" id="A0A6J3LDA0"/>